<feature type="non-terminal residue" evidence="2">
    <location>
        <position position="352"/>
    </location>
</feature>
<feature type="region of interest" description="Disordered" evidence="1">
    <location>
        <begin position="79"/>
        <end position="100"/>
    </location>
</feature>
<accession>A0ABY2D3F9</accession>
<organism evidence="2 3">
    <name type="scientific">Halomonas marinisediminis</name>
    <dbReference type="NCBI Taxonomy" id="2546095"/>
    <lineage>
        <taxon>Bacteria</taxon>
        <taxon>Pseudomonadati</taxon>
        <taxon>Pseudomonadota</taxon>
        <taxon>Gammaproteobacteria</taxon>
        <taxon>Oceanospirillales</taxon>
        <taxon>Halomonadaceae</taxon>
        <taxon>Halomonas</taxon>
    </lineage>
</organism>
<protein>
    <recommendedName>
        <fullName evidence="4">Retention module-containing protein</fullName>
    </recommendedName>
</protein>
<dbReference type="Proteomes" id="UP000294823">
    <property type="component" value="Unassembled WGS sequence"/>
</dbReference>
<gene>
    <name evidence="2" type="ORF">E0702_15070</name>
</gene>
<sequence>MQTMTVVTLSGEAWVRDGDGKLRALQEGDTVEVGDVIVTASGTTLELAGQNGVNLQVPGGTQVALSELLASLADASRVDAEAVDDHGDHGDTEEHDASPLTPQPLVEIQNTHSSAVSLFTDAGFSFVRVERIELPLKPLAFDYGYERSHLLDTPEGGRPGRTFDGDDHGVSVVAPSNTEATTPDGNVSDQVVFESGLTTGSAPNEADTRVDAGFIFTALNGLADTGAITIAYTDVNGEAQTLSLSGTEVKGLGTVTQTITTEYGELVLNGYSQAGDNTITIDYDYTLTTAPNVSDDETQDRFTLTVTDRDGDSKSSDLNIKIVDDAPTAADDANSITEDSTVAASGNVIGGV</sequence>
<reference evidence="2 3" key="1">
    <citation type="submission" date="2019-03" db="EMBL/GenBank/DDBJ databases">
        <title>Halomonas marinisediminis sp. nov., a moderately halophilic bacterium isolated from the Bohai Gulf.</title>
        <authorList>
            <person name="Ji X."/>
        </authorList>
    </citation>
    <scope>NUCLEOTIDE SEQUENCE [LARGE SCALE GENOMIC DNA]</scope>
    <source>
        <strain evidence="2 3">204</strain>
    </source>
</reference>
<evidence type="ECO:0000313" key="2">
    <source>
        <dbReference type="EMBL" id="TDA95793.1"/>
    </source>
</evidence>
<name>A0ABY2D3F9_9GAMM</name>
<feature type="compositionally biased region" description="Basic and acidic residues" evidence="1">
    <location>
        <begin position="79"/>
        <end position="97"/>
    </location>
</feature>
<proteinExistence type="predicted"/>
<comment type="caution">
    <text evidence="2">The sequence shown here is derived from an EMBL/GenBank/DDBJ whole genome shotgun (WGS) entry which is preliminary data.</text>
</comment>
<keyword evidence="3" id="KW-1185">Reference proteome</keyword>
<evidence type="ECO:0008006" key="4">
    <source>
        <dbReference type="Google" id="ProtNLM"/>
    </source>
</evidence>
<evidence type="ECO:0000256" key="1">
    <source>
        <dbReference type="SAM" id="MobiDB-lite"/>
    </source>
</evidence>
<dbReference type="EMBL" id="SLTR01000026">
    <property type="protein sequence ID" value="TDA95793.1"/>
    <property type="molecule type" value="Genomic_DNA"/>
</dbReference>
<dbReference type="RefSeq" id="WP_132045300.1">
    <property type="nucleotide sequence ID" value="NZ_SLTR01000026.1"/>
</dbReference>
<evidence type="ECO:0000313" key="3">
    <source>
        <dbReference type="Proteomes" id="UP000294823"/>
    </source>
</evidence>